<accession>A0A8B7YW99</accession>
<dbReference type="CDD" id="cd04515">
    <property type="entry name" value="Alpha_kinase"/>
    <property type="match status" value="1"/>
</dbReference>
<keyword evidence="3" id="KW-0547">Nucleotide-binding</keyword>
<dbReference type="RefSeq" id="XP_022097593.1">
    <property type="nucleotide sequence ID" value="XM_022241901.1"/>
</dbReference>
<dbReference type="SUPFAM" id="SSF56112">
    <property type="entry name" value="Protein kinase-like (PK-like)"/>
    <property type="match status" value="1"/>
</dbReference>
<keyword evidence="1" id="KW-0723">Serine/threonine-protein kinase</keyword>
<dbReference type="InterPro" id="IPR011009">
    <property type="entry name" value="Kinase-like_dom_sf"/>
</dbReference>
<feature type="domain" description="Alpha-type protein kinase" evidence="6">
    <location>
        <begin position="3"/>
        <end position="268"/>
    </location>
</feature>
<dbReference type="InterPro" id="IPR004166">
    <property type="entry name" value="a-kinase_dom"/>
</dbReference>
<keyword evidence="5" id="KW-0067">ATP-binding</keyword>
<keyword evidence="2" id="KW-0808">Transferase</keyword>
<protein>
    <submittedName>
        <fullName evidence="8">Alpha-protein kinase vwkA-like</fullName>
    </submittedName>
</protein>
<dbReference type="GO" id="GO:0004674">
    <property type="term" value="F:protein serine/threonine kinase activity"/>
    <property type="evidence" value="ECO:0007669"/>
    <property type="project" value="UniProtKB-KW"/>
</dbReference>
<evidence type="ECO:0000256" key="5">
    <source>
        <dbReference type="ARBA" id="ARBA00022840"/>
    </source>
</evidence>
<name>A0A8B7YW99_ACAPL</name>
<dbReference type="Gene3D" id="3.30.200.20">
    <property type="entry name" value="Phosphorylase Kinase, domain 1"/>
    <property type="match status" value="1"/>
</dbReference>
<evidence type="ECO:0000256" key="1">
    <source>
        <dbReference type="ARBA" id="ARBA00022527"/>
    </source>
</evidence>
<dbReference type="KEGG" id="aplc:110983036"/>
<dbReference type="PROSITE" id="PS51158">
    <property type="entry name" value="ALPHA_KINASE"/>
    <property type="match status" value="1"/>
</dbReference>
<sequence length="317" mass="35978">MFTLPYSDVNWNGEMGTNQSNTSMPVSGTSIWAEFENDWFAQGVSRLAYKGTYHGDWRYEGKKCVVKLYKEQWCELLGEAAYKADVRASYKAHEMAQIFNRKHPTNKPIEFIIPKISKIDTSAAFKFLGLFRIPKKVKGKLAGTQASSTEMIPKGSSVAIEDFLEGDYVKFLSNSSYVNHGIPTFLPAAFSHFTFHESRGQVLVCDLQGVRRERSYTFTDPAIHSWVDHDLGFYGPTDLGVFGMIKFFQNHHCNHICRGFLTPDLSKVPRDVAADINRILQAIQIRSGSTFTYELQRTGVRVSRMCEIQDELVLQAK</sequence>
<dbReference type="GO" id="GO:0005524">
    <property type="term" value="F:ATP binding"/>
    <property type="evidence" value="ECO:0007669"/>
    <property type="project" value="UniProtKB-KW"/>
</dbReference>
<evidence type="ECO:0000259" key="6">
    <source>
        <dbReference type="PROSITE" id="PS51158"/>
    </source>
</evidence>
<evidence type="ECO:0000256" key="3">
    <source>
        <dbReference type="ARBA" id="ARBA00022741"/>
    </source>
</evidence>
<gene>
    <name evidence="8" type="primary">LOC110983036</name>
</gene>
<organism evidence="7 8">
    <name type="scientific">Acanthaster planci</name>
    <name type="common">Crown-of-thorns starfish</name>
    <dbReference type="NCBI Taxonomy" id="133434"/>
    <lineage>
        <taxon>Eukaryota</taxon>
        <taxon>Metazoa</taxon>
        <taxon>Echinodermata</taxon>
        <taxon>Eleutherozoa</taxon>
        <taxon>Asterozoa</taxon>
        <taxon>Asteroidea</taxon>
        <taxon>Valvatacea</taxon>
        <taxon>Valvatida</taxon>
        <taxon>Acanthasteridae</taxon>
        <taxon>Acanthaster</taxon>
    </lineage>
</organism>
<dbReference type="AlphaFoldDB" id="A0A8B7YW99"/>
<keyword evidence="4" id="KW-0418">Kinase</keyword>
<dbReference type="PANTHER" id="PTHR45992">
    <property type="entry name" value="EUKARYOTIC ELONGATION FACTOR 2 KINASE-RELATED"/>
    <property type="match status" value="1"/>
</dbReference>
<dbReference type="GeneID" id="110983036"/>
<reference evidence="8" key="1">
    <citation type="submission" date="2025-08" db="UniProtKB">
        <authorList>
            <consortium name="RefSeq"/>
        </authorList>
    </citation>
    <scope>IDENTIFICATION</scope>
</reference>
<evidence type="ECO:0000313" key="8">
    <source>
        <dbReference type="RefSeq" id="XP_022097593.1"/>
    </source>
</evidence>
<dbReference type="OMA" id="TWYISGH"/>
<dbReference type="InterPro" id="IPR051852">
    <property type="entry name" value="Alpha-type_PK"/>
</dbReference>
<dbReference type="OrthoDB" id="301415at2759"/>
<evidence type="ECO:0000256" key="2">
    <source>
        <dbReference type="ARBA" id="ARBA00022679"/>
    </source>
</evidence>
<dbReference type="PANTHER" id="PTHR45992:SF11">
    <property type="entry name" value="ALPHA-TYPE PROTEIN KINASE DOMAIN-CONTAINING PROTEIN"/>
    <property type="match status" value="1"/>
</dbReference>
<dbReference type="Pfam" id="PF02816">
    <property type="entry name" value="Alpha_kinase"/>
    <property type="match status" value="1"/>
</dbReference>
<evidence type="ECO:0000313" key="7">
    <source>
        <dbReference type="Proteomes" id="UP000694845"/>
    </source>
</evidence>
<dbReference type="Gene3D" id="3.20.200.10">
    <property type="entry name" value="MHCK/EF2 kinase"/>
    <property type="match status" value="1"/>
</dbReference>
<evidence type="ECO:0000256" key="4">
    <source>
        <dbReference type="ARBA" id="ARBA00022777"/>
    </source>
</evidence>
<keyword evidence="7" id="KW-1185">Reference proteome</keyword>
<proteinExistence type="predicted"/>
<dbReference type="Proteomes" id="UP000694845">
    <property type="component" value="Unplaced"/>
</dbReference>
<dbReference type="SMART" id="SM00811">
    <property type="entry name" value="Alpha_kinase"/>
    <property type="match status" value="1"/>
</dbReference>